<proteinExistence type="inferred from homology"/>
<keyword evidence="3" id="KW-0326">Glycosidase</keyword>
<gene>
    <name evidence="7" type="ORF">GHI93_10945</name>
</gene>
<dbReference type="InterPro" id="IPR045857">
    <property type="entry name" value="O16G_dom_2"/>
</dbReference>
<dbReference type="InterPro" id="IPR006047">
    <property type="entry name" value="GH13_cat_dom"/>
</dbReference>
<dbReference type="SMART" id="SM00642">
    <property type="entry name" value="Aamy"/>
    <property type="match status" value="1"/>
</dbReference>
<evidence type="ECO:0000256" key="4">
    <source>
        <dbReference type="SAM" id="MobiDB-lite"/>
    </source>
</evidence>
<keyword evidence="8" id="KW-1185">Reference proteome</keyword>
<dbReference type="Pfam" id="PF00128">
    <property type="entry name" value="Alpha-amylase"/>
    <property type="match status" value="1"/>
</dbReference>
<dbReference type="InterPro" id="IPR056300">
    <property type="entry name" value="SusG-like_C"/>
</dbReference>
<dbReference type="Gene3D" id="3.90.400.10">
    <property type="entry name" value="Oligo-1,6-glucosidase, Domain 2"/>
    <property type="match status" value="1"/>
</dbReference>
<sequence length="524" mass="57805">MNNKKRIVTATLGLIALGMLSACHSGMKTEVNSQTSKNQGISVNSSLYRNFYEIFTGSFADSNGDGEGDLNGVTEHLDYLNTGNPKSTTDLKVNGLWMTPIFASPSYHGYDVSNYEEINPKMGTMADFERLIKSAKQRGIAVILDLPFNHTSTENAWFKKALAGDQKYMAYYNWSDTAKQGYSLASNGKYYESEFDKGMPDLNLSNPDVKAELAQITKFWLKKGVSGFRLDAVLYYYQNDDQKTTAFTKWLVKTIKSQDKNAYVVGEVFSDALDIDSIYGSKIDSLFNFPLAVNSSSSMLNNAVNFAQGNLFETQVTDWDQEIHKDYAGAIDAPFLSNHDTNRSSNMFQNLASQKMAASTYLLLPGNPFIYYGEELGMNGDGIDQNKRLPMQWTQNQTDSPKAPAGSTESVSTDGGSVASQQANPQSLLAWYKKVLRVKALYPSLARERIKAVEVKNSSLSVINYGKDLTVVNNFSSTQTQTIKLPKAVNGHHLASSLVISSGAVKWADGKLVLPAYSTAILKK</sequence>
<feature type="region of interest" description="Disordered" evidence="4">
    <location>
        <begin position="395"/>
        <end position="420"/>
    </location>
</feature>
<protein>
    <submittedName>
        <fullName evidence="7">Alpha-amylase</fullName>
    </submittedName>
</protein>
<dbReference type="SUPFAM" id="SSF51445">
    <property type="entry name" value="(Trans)glycosidases"/>
    <property type="match status" value="1"/>
</dbReference>
<dbReference type="InterPro" id="IPR017853">
    <property type="entry name" value="GH"/>
</dbReference>
<name>A0A7X2D0Y2_9LACT</name>
<evidence type="ECO:0000256" key="1">
    <source>
        <dbReference type="ARBA" id="ARBA00008061"/>
    </source>
</evidence>
<dbReference type="PANTHER" id="PTHR10357:SF179">
    <property type="entry name" value="NEUTRAL AND BASIC AMINO ACID TRANSPORT PROTEIN RBAT"/>
    <property type="match status" value="1"/>
</dbReference>
<comment type="caution">
    <text evidence="7">The sequence shown here is derived from an EMBL/GenBank/DDBJ whole genome shotgun (WGS) entry which is preliminary data.</text>
</comment>
<dbReference type="Gene3D" id="3.20.20.80">
    <property type="entry name" value="Glycosidases"/>
    <property type="match status" value="1"/>
</dbReference>
<dbReference type="GO" id="GO:0004556">
    <property type="term" value="F:alpha-amylase activity"/>
    <property type="evidence" value="ECO:0007669"/>
    <property type="project" value="TreeGrafter"/>
</dbReference>
<dbReference type="PANTHER" id="PTHR10357">
    <property type="entry name" value="ALPHA-AMYLASE FAMILY MEMBER"/>
    <property type="match status" value="1"/>
</dbReference>
<dbReference type="OrthoDB" id="9805159at2"/>
<dbReference type="EMBL" id="WITJ01000019">
    <property type="protein sequence ID" value="MQW40434.1"/>
    <property type="molecule type" value="Genomic_DNA"/>
</dbReference>
<feature type="signal peptide" evidence="5">
    <location>
        <begin position="1"/>
        <end position="21"/>
    </location>
</feature>
<feature type="compositionally biased region" description="Polar residues" evidence="4">
    <location>
        <begin position="407"/>
        <end position="420"/>
    </location>
</feature>
<accession>A0A7X2D0Y2</accession>
<evidence type="ECO:0000256" key="3">
    <source>
        <dbReference type="ARBA" id="ARBA00023295"/>
    </source>
</evidence>
<dbReference type="Pfam" id="PF23915">
    <property type="entry name" value="SusG_C"/>
    <property type="match status" value="1"/>
</dbReference>
<organism evidence="7 8">
    <name type="scientific">Lactococcus hircilactis</name>
    <dbReference type="NCBI Taxonomy" id="1494462"/>
    <lineage>
        <taxon>Bacteria</taxon>
        <taxon>Bacillati</taxon>
        <taxon>Bacillota</taxon>
        <taxon>Bacilli</taxon>
        <taxon>Lactobacillales</taxon>
        <taxon>Streptococcaceae</taxon>
        <taxon>Lactococcus</taxon>
    </lineage>
</organism>
<dbReference type="AlphaFoldDB" id="A0A7X2D0Y2"/>
<keyword evidence="5" id="KW-0732">Signal</keyword>
<evidence type="ECO:0000313" key="7">
    <source>
        <dbReference type="EMBL" id="MQW40434.1"/>
    </source>
</evidence>
<evidence type="ECO:0000256" key="2">
    <source>
        <dbReference type="ARBA" id="ARBA00022801"/>
    </source>
</evidence>
<dbReference type="CDD" id="cd11316">
    <property type="entry name" value="AmyAc_bac2_AmyA"/>
    <property type="match status" value="1"/>
</dbReference>
<dbReference type="PROSITE" id="PS51257">
    <property type="entry name" value="PROKAR_LIPOPROTEIN"/>
    <property type="match status" value="1"/>
</dbReference>
<keyword evidence="2" id="KW-0378">Hydrolase</keyword>
<reference evidence="7 8" key="1">
    <citation type="submission" date="2019-10" db="EMBL/GenBank/DDBJ databases">
        <authorList>
            <person name="Dong K."/>
        </authorList>
    </citation>
    <scope>NUCLEOTIDE SEQUENCE [LARGE SCALE GENOMIC DNA]</scope>
    <source>
        <strain evidence="7 8">DSM 28960</strain>
    </source>
</reference>
<feature type="domain" description="Glycosyl hydrolase family 13 catalytic" evidence="6">
    <location>
        <begin position="53"/>
        <end position="406"/>
    </location>
</feature>
<evidence type="ECO:0000256" key="5">
    <source>
        <dbReference type="SAM" id="SignalP"/>
    </source>
</evidence>
<dbReference type="RefSeq" id="WP_153497068.1">
    <property type="nucleotide sequence ID" value="NZ_CAXYUY010000037.1"/>
</dbReference>
<dbReference type="Proteomes" id="UP000439550">
    <property type="component" value="Unassembled WGS sequence"/>
</dbReference>
<dbReference type="GO" id="GO:0009313">
    <property type="term" value="P:oligosaccharide catabolic process"/>
    <property type="evidence" value="ECO:0007669"/>
    <property type="project" value="TreeGrafter"/>
</dbReference>
<evidence type="ECO:0000259" key="6">
    <source>
        <dbReference type="SMART" id="SM00642"/>
    </source>
</evidence>
<evidence type="ECO:0000313" key="8">
    <source>
        <dbReference type="Proteomes" id="UP000439550"/>
    </source>
</evidence>
<comment type="similarity">
    <text evidence="1">Belongs to the glycosyl hydrolase 13 family.</text>
</comment>
<feature type="chain" id="PRO_5039634052" evidence="5">
    <location>
        <begin position="22"/>
        <end position="524"/>
    </location>
</feature>